<accession>A0A1W6ZX80</accession>
<dbReference type="EMBL" id="CP021112">
    <property type="protein sequence ID" value="ARQ01923.1"/>
    <property type="molecule type" value="Genomic_DNA"/>
</dbReference>
<dbReference type="RefSeq" id="WP_086090318.1">
    <property type="nucleotide sequence ID" value="NZ_CP021112.1"/>
</dbReference>
<dbReference type="Proteomes" id="UP000194137">
    <property type="component" value="Chromosome"/>
</dbReference>
<name>A0A1W6ZX80_9HYPH</name>
<evidence type="ECO:0000313" key="2">
    <source>
        <dbReference type="Proteomes" id="UP000194137"/>
    </source>
</evidence>
<dbReference type="AlphaFoldDB" id="A0A1W6ZX80"/>
<dbReference type="KEGG" id="psin:CAK95_24595"/>
<gene>
    <name evidence="1" type="ORF">CAK95_24595</name>
</gene>
<evidence type="ECO:0000313" key="1">
    <source>
        <dbReference type="EMBL" id="ARQ01923.1"/>
    </source>
</evidence>
<sequence>MRRQKNSKKKTASRPSPNRKMLIAYLQYAVDDIAVLNDTSATLVKAAIDNLKRSQQSSQR</sequence>
<proteinExistence type="predicted"/>
<reference evidence="1 2" key="1">
    <citation type="submission" date="2017-05" db="EMBL/GenBank/DDBJ databases">
        <title>Full genome sequence of Pseudorhodoplanes sinuspersici.</title>
        <authorList>
            <person name="Dastgheib S.M.M."/>
            <person name="Shavandi M."/>
            <person name="Tirandaz H."/>
        </authorList>
    </citation>
    <scope>NUCLEOTIDE SEQUENCE [LARGE SCALE GENOMIC DNA]</scope>
    <source>
        <strain evidence="1 2">RIPI110</strain>
    </source>
</reference>
<protein>
    <submittedName>
        <fullName evidence="1">Uncharacterized protein</fullName>
    </submittedName>
</protein>
<organism evidence="1 2">
    <name type="scientific">Pseudorhodoplanes sinuspersici</name>
    <dbReference type="NCBI Taxonomy" id="1235591"/>
    <lineage>
        <taxon>Bacteria</taxon>
        <taxon>Pseudomonadati</taxon>
        <taxon>Pseudomonadota</taxon>
        <taxon>Alphaproteobacteria</taxon>
        <taxon>Hyphomicrobiales</taxon>
        <taxon>Pseudorhodoplanes</taxon>
    </lineage>
</organism>
<dbReference type="STRING" id="1235591.CAK95_24595"/>
<keyword evidence="2" id="KW-1185">Reference proteome</keyword>